<evidence type="ECO:0000313" key="3">
    <source>
        <dbReference type="Proteomes" id="UP001139493"/>
    </source>
</evidence>
<dbReference type="InterPro" id="IPR014710">
    <property type="entry name" value="RmlC-like_jellyroll"/>
</dbReference>
<gene>
    <name evidence="2" type="ORF">APR03_003003</name>
</gene>
<dbReference type="InterPro" id="IPR011051">
    <property type="entry name" value="RmlC_Cupin_sf"/>
</dbReference>
<dbReference type="Gene3D" id="2.60.120.10">
    <property type="entry name" value="Jelly Rolls"/>
    <property type="match status" value="1"/>
</dbReference>
<dbReference type="SUPFAM" id="SSF51182">
    <property type="entry name" value="RmlC-like cupins"/>
    <property type="match status" value="1"/>
</dbReference>
<evidence type="ECO:0000313" key="2">
    <source>
        <dbReference type="EMBL" id="MCP2265645.1"/>
    </source>
</evidence>
<dbReference type="PANTHER" id="PTHR36114">
    <property type="entry name" value="16.7 KDA PROTEIN IN WHIE LOCUS"/>
    <property type="match status" value="1"/>
</dbReference>
<evidence type="ECO:0000259" key="1">
    <source>
        <dbReference type="Pfam" id="PF07883"/>
    </source>
</evidence>
<proteinExistence type="predicted"/>
<protein>
    <submittedName>
        <fullName evidence="2">Cupin domain-containing protein</fullName>
    </submittedName>
</protein>
<dbReference type="RefSeq" id="WP_253836941.1">
    <property type="nucleotide sequence ID" value="NZ_JAMTCS010000009.1"/>
</dbReference>
<name>A0A9X2G230_9MICO</name>
<dbReference type="PANTHER" id="PTHR36114:SF1">
    <property type="entry name" value="16.7 KDA PROTEIN IN WHIE LOCUS"/>
    <property type="match status" value="1"/>
</dbReference>
<dbReference type="InterPro" id="IPR052044">
    <property type="entry name" value="PKS_Associated_Protein"/>
</dbReference>
<keyword evidence="3" id="KW-1185">Reference proteome</keyword>
<reference evidence="2" key="1">
    <citation type="submission" date="2022-06" db="EMBL/GenBank/DDBJ databases">
        <title>Genomic Encyclopedia of Archaeal and Bacterial Type Strains, Phase II (KMG-II): from individual species to whole genera.</title>
        <authorList>
            <person name="Goeker M."/>
        </authorList>
    </citation>
    <scope>NUCLEOTIDE SEQUENCE</scope>
    <source>
        <strain evidence="2">DSM 26652</strain>
    </source>
</reference>
<dbReference type="EMBL" id="JAMTCS010000009">
    <property type="protein sequence ID" value="MCP2265645.1"/>
    <property type="molecule type" value="Genomic_DNA"/>
</dbReference>
<dbReference type="AlphaFoldDB" id="A0A9X2G230"/>
<feature type="domain" description="Cupin type-2" evidence="1">
    <location>
        <begin position="4"/>
        <end position="65"/>
    </location>
</feature>
<accession>A0A9X2G230</accession>
<dbReference type="Proteomes" id="UP001139493">
    <property type="component" value="Unassembled WGS sequence"/>
</dbReference>
<comment type="caution">
    <text evidence="2">The sequence shown here is derived from an EMBL/GenBank/DDBJ whole genome shotgun (WGS) entry which is preliminary data.</text>
</comment>
<sequence length="89" mass="9396">MAKGIGSTTWHSHDDQDETFLLVSGSLTVQLRDRDVVLGPGDLFVVPRGVEHCPKAEGEARFLVIGTTITSTAAGGKPAWSHDGGRPPS</sequence>
<dbReference type="CDD" id="cd02226">
    <property type="entry name" value="cupin_YdbB-like"/>
    <property type="match status" value="1"/>
</dbReference>
<organism evidence="2 3">
    <name type="scientific">Promicromonospora thailandica</name>
    <dbReference type="NCBI Taxonomy" id="765201"/>
    <lineage>
        <taxon>Bacteria</taxon>
        <taxon>Bacillati</taxon>
        <taxon>Actinomycetota</taxon>
        <taxon>Actinomycetes</taxon>
        <taxon>Micrococcales</taxon>
        <taxon>Promicromonosporaceae</taxon>
        <taxon>Promicromonospora</taxon>
    </lineage>
</organism>
<dbReference type="Pfam" id="PF07883">
    <property type="entry name" value="Cupin_2"/>
    <property type="match status" value="1"/>
</dbReference>
<dbReference type="InterPro" id="IPR013096">
    <property type="entry name" value="Cupin_2"/>
</dbReference>